<keyword evidence="7" id="KW-1185">Reference proteome</keyword>
<keyword evidence="2 4" id="KW-1133">Transmembrane helix</keyword>
<reference evidence="6 7" key="1">
    <citation type="submission" date="2016-10" db="EMBL/GenBank/DDBJ databases">
        <authorList>
            <person name="de Groot N.N."/>
        </authorList>
    </citation>
    <scope>NUCLEOTIDE SEQUENCE [LARGE SCALE GENOMIC DNA]</scope>
    <source>
        <strain evidence="6 7">DSM 19981</strain>
    </source>
</reference>
<feature type="transmembrane region" description="Helical" evidence="4">
    <location>
        <begin position="306"/>
        <end position="330"/>
    </location>
</feature>
<evidence type="ECO:0000256" key="3">
    <source>
        <dbReference type="ARBA" id="ARBA00023136"/>
    </source>
</evidence>
<feature type="transmembrane region" description="Helical" evidence="4">
    <location>
        <begin position="281"/>
        <end position="300"/>
    </location>
</feature>
<evidence type="ECO:0000313" key="6">
    <source>
        <dbReference type="EMBL" id="SFK86667.1"/>
    </source>
</evidence>
<evidence type="ECO:0000256" key="4">
    <source>
        <dbReference type="SAM" id="Phobius"/>
    </source>
</evidence>
<dbReference type="PANTHER" id="PTHR11360">
    <property type="entry name" value="MONOCARBOXYLATE TRANSPORTER"/>
    <property type="match status" value="1"/>
</dbReference>
<feature type="transmembrane region" description="Helical" evidence="4">
    <location>
        <begin position="72"/>
        <end position="93"/>
    </location>
</feature>
<evidence type="ECO:0000259" key="5">
    <source>
        <dbReference type="PROSITE" id="PS50850"/>
    </source>
</evidence>
<name>A0A1I4D2H7_9PROT</name>
<evidence type="ECO:0000256" key="2">
    <source>
        <dbReference type="ARBA" id="ARBA00022989"/>
    </source>
</evidence>
<keyword evidence="1 4" id="KW-0812">Transmembrane</keyword>
<dbReference type="CDD" id="cd17355">
    <property type="entry name" value="MFS_YcxA_like"/>
    <property type="match status" value="1"/>
</dbReference>
<feature type="transmembrane region" description="Helical" evidence="4">
    <location>
        <begin position="99"/>
        <end position="125"/>
    </location>
</feature>
<dbReference type="AlphaFoldDB" id="A0A1I4D2H7"/>
<keyword evidence="3 4" id="KW-0472">Membrane</keyword>
<protein>
    <submittedName>
        <fullName evidence="6">Predicted arabinose efflux permease, MFS family</fullName>
    </submittedName>
</protein>
<dbReference type="RefSeq" id="WP_092961729.1">
    <property type="nucleotide sequence ID" value="NZ_FOSQ01000009.1"/>
</dbReference>
<feature type="transmembrane region" description="Helical" evidence="4">
    <location>
        <begin position="137"/>
        <end position="159"/>
    </location>
</feature>
<feature type="domain" description="Major facilitator superfamily (MFS) profile" evidence="5">
    <location>
        <begin position="11"/>
        <end position="400"/>
    </location>
</feature>
<evidence type="ECO:0000256" key="1">
    <source>
        <dbReference type="ARBA" id="ARBA00022692"/>
    </source>
</evidence>
<dbReference type="Proteomes" id="UP000199473">
    <property type="component" value="Unassembled WGS sequence"/>
</dbReference>
<dbReference type="InterPro" id="IPR020846">
    <property type="entry name" value="MFS_dom"/>
</dbReference>
<feature type="transmembrane region" description="Helical" evidence="4">
    <location>
        <begin position="40"/>
        <end position="60"/>
    </location>
</feature>
<dbReference type="Pfam" id="PF07690">
    <property type="entry name" value="MFS_1"/>
    <property type="match status" value="1"/>
</dbReference>
<sequence>MRSIPRAAIPILIAAALALALANGMRQSLGLFLQPVTKDLGIAVADFTLAIAAQNLAWGIAQPFAGAVASRFGFRPTMLAGGVTYATGLAIFAQAEGTFAIMVGAGLLIGIALAATASGMAMAVASRPVPNAARSTVLGLVSALGSTGPLMAAPIAQGLMDAFDWRAGLIGLVLLSLCLLPAAWIAGRVDSMPVPPARGGNTSALVAARAAFRNGPFLVMAGAYFVCGLQLVFLTTHLPSYLVICGMDPMLGATALGVIAAFNVVGSLFFGWAGGRWSKPLLLGLIYVTRSLVLGWYFAIPPSPTSTLVFAAIMGFLWLGVAPLISGAVVEMFGLQWQAMIQGFAFASHQLGSFTGALGGGLIFDAMGSYTLAWQAGVAMGLTAGTLQILAAIPRGPKANPAPA</sequence>
<feature type="transmembrane region" description="Helical" evidence="4">
    <location>
        <begin position="250"/>
        <end position="274"/>
    </location>
</feature>
<gene>
    <name evidence="6" type="ORF">SAMN02745775_10928</name>
</gene>
<dbReference type="OrthoDB" id="146345at2"/>
<dbReference type="PROSITE" id="PS50850">
    <property type="entry name" value="MFS"/>
    <property type="match status" value="1"/>
</dbReference>
<dbReference type="Gene3D" id="1.20.1250.20">
    <property type="entry name" value="MFS general substrate transporter like domains"/>
    <property type="match status" value="1"/>
</dbReference>
<dbReference type="EMBL" id="FOSQ01000009">
    <property type="protein sequence ID" value="SFK86667.1"/>
    <property type="molecule type" value="Genomic_DNA"/>
</dbReference>
<dbReference type="PANTHER" id="PTHR11360:SF284">
    <property type="entry name" value="EG:103B4.3 PROTEIN-RELATED"/>
    <property type="match status" value="1"/>
</dbReference>
<evidence type="ECO:0000313" key="7">
    <source>
        <dbReference type="Proteomes" id="UP000199473"/>
    </source>
</evidence>
<accession>A0A1I4D2H7</accession>
<dbReference type="InterPro" id="IPR011701">
    <property type="entry name" value="MFS"/>
</dbReference>
<dbReference type="InterPro" id="IPR036259">
    <property type="entry name" value="MFS_trans_sf"/>
</dbReference>
<feature type="transmembrane region" description="Helical" evidence="4">
    <location>
        <begin position="217"/>
        <end position="238"/>
    </location>
</feature>
<dbReference type="GO" id="GO:0022857">
    <property type="term" value="F:transmembrane transporter activity"/>
    <property type="evidence" value="ECO:0007669"/>
    <property type="project" value="InterPro"/>
</dbReference>
<dbReference type="STRING" id="1123062.SAMN02745775_10928"/>
<dbReference type="SUPFAM" id="SSF103473">
    <property type="entry name" value="MFS general substrate transporter"/>
    <property type="match status" value="1"/>
</dbReference>
<feature type="transmembrane region" description="Helical" evidence="4">
    <location>
        <begin position="165"/>
        <end position="186"/>
    </location>
</feature>
<dbReference type="InterPro" id="IPR050327">
    <property type="entry name" value="Proton-linked_MCT"/>
</dbReference>
<organism evidence="6 7">
    <name type="scientific">Falsiroseomonas stagni DSM 19981</name>
    <dbReference type="NCBI Taxonomy" id="1123062"/>
    <lineage>
        <taxon>Bacteria</taxon>
        <taxon>Pseudomonadati</taxon>
        <taxon>Pseudomonadota</taxon>
        <taxon>Alphaproteobacteria</taxon>
        <taxon>Acetobacterales</taxon>
        <taxon>Roseomonadaceae</taxon>
        <taxon>Falsiroseomonas</taxon>
    </lineage>
</organism>
<proteinExistence type="predicted"/>